<dbReference type="PANTHER" id="PTHR31195">
    <property type="entry name" value="GEO02494P1"/>
    <property type="match status" value="1"/>
</dbReference>
<dbReference type="Proteomes" id="UP000663880">
    <property type="component" value="Unassembled WGS sequence"/>
</dbReference>
<comment type="caution">
    <text evidence="3">The sequence shown here is derived from an EMBL/GenBank/DDBJ whole genome shotgun (WGS) entry which is preliminary data.</text>
</comment>
<feature type="domain" description="DUF4604" evidence="2">
    <location>
        <begin position="5"/>
        <end position="113"/>
    </location>
</feature>
<proteinExistence type="predicted"/>
<evidence type="ECO:0000256" key="1">
    <source>
        <dbReference type="SAM" id="Coils"/>
    </source>
</evidence>
<dbReference type="Pfam" id="PF15377">
    <property type="entry name" value="DUF4604"/>
    <property type="match status" value="1"/>
</dbReference>
<dbReference type="OrthoDB" id="10043580at2759"/>
<dbReference type="InterPro" id="IPR027911">
    <property type="entry name" value="DUF4604"/>
</dbReference>
<evidence type="ECO:0000313" key="3">
    <source>
        <dbReference type="EMBL" id="CAF4847674.1"/>
    </source>
</evidence>
<keyword evidence="1" id="KW-0175">Coiled coil</keyword>
<dbReference type="AlphaFoldDB" id="A0A821S0R7"/>
<sequence length="129" mass="15120">MNRKRNVNFIKPDDPPFLKVLKKQAGYDDTNHKFDPLERNEEDFVSDEDSELPQVVVLKQGDLTAEEAELEKEKLQKIESETKADLNERVIFKTKKKKDEKMKKKSSIEIKKHKSKIQLLSFANEDDDD</sequence>
<evidence type="ECO:0000313" key="4">
    <source>
        <dbReference type="Proteomes" id="UP000663880"/>
    </source>
</evidence>
<gene>
    <name evidence="3" type="ORF">PMACD_LOCUS6770</name>
</gene>
<dbReference type="InterPro" id="IPR040219">
    <property type="entry name" value="KIAA1143-like"/>
</dbReference>
<accession>A0A821S0R7</accession>
<reference evidence="3" key="1">
    <citation type="submission" date="2021-02" db="EMBL/GenBank/DDBJ databases">
        <authorList>
            <person name="Steward A R."/>
        </authorList>
    </citation>
    <scope>NUCLEOTIDE SEQUENCE</scope>
</reference>
<name>A0A821S0R7_9NEOP</name>
<organism evidence="3 4">
    <name type="scientific">Pieris macdunnoughi</name>
    <dbReference type="NCBI Taxonomy" id="345717"/>
    <lineage>
        <taxon>Eukaryota</taxon>
        <taxon>Metazoa</taxon>
        <taxon>Ecdysozoa</taxon>
        <taxon>Arthropoda</taxon>
        <taxon>Hexapoda</taxon>
        <taxon>Insecta</taxon>
        <taxon>Pterygota</taxon>
        <taxon>Neoptera</taxon>
        <taxon>Endopterygota</taxon>
        <taxon>Lepidoptera</taxon>
        <taxon>Glossata</taxon>
        <taxon>Ditrysia</taxon>
        <taxon>Papilionoidea</taxon>
        <taxon>Pieridae</taxon>
        <taxon>Pierinae</taxon>
        <taxon>Pieris</taxon>
    </lineage>
</organism>
<dbReference type="EMBL" id="CAJOBZ010000015">
    <property type="protein sequence ID" value="CAF4847674.1"/>
    <property type="molecule type" value="Genomic_DNA"/>
</dbReference>
<keyword evidence="4" id="KW-1185">Reference proteome</keyword>
<protein>
    <recommendedName>
        <fullName evidence="2">DUF4604 domain-containing protein</fullName>
    </recommendedName>
</protein>
<feature type="coiled-coil region" evidence="1">
    <location>
        <begin position="58"/>
        <end position="85"/>
    </location>
</feature>
<dbReference type="PANTHER" id="PTHR31195:SF2">
    <property type="entry name" value="GEO02494P1"/>
    <property type="match status" value="1"/>
</dbReference>
<evidence type="ECO:0000259" key="2">
    <source>
        <dbReference type="Pfam" id="PF15377"/>
    </source>
</evidence>